<dbReference type="EMBL" id="JACHFW010000011">
    <property type="protein sequence ID" value="MBB5265400.1"/>
    <property type="molecule type" value="Genomic_DNA"/>
</dbReference>
<feature type="transmembrane region" description="Helical" evidence="7">
    <location>
        <begin position="181"/>
        <end position="201"/>
    </location>
</feature>
<organism evidence="9 10">
    <name type="scientific">Catenibacillus scindens</name>
    <dbReference type="NCBI Taxonomy" id="673271"/>
    <lineage>
        <taxon>Bacteria</taxon>
        <taxon>Bacillati</taxon>
        <taxon>Bacillota</taxon>
        <taxon>Clostridia</taxon>
        <taxon>Lachnospirales</taxon>
        <taxon>Lachnospiraceae</taxon>
        <taxon>Catenibacillus</taxon>
    </lineage>
</organism>
<comment type="subcellular location">
    <subcellularLocation>
        <location evidence="1">Cell membrane</location>
        <topology evidence="1">Multi-pass membrane protein</topology>
    </subcellularLocation>
</comment>
<evidence type="ECO:0000256" key="6">
    <source>
        <dbReference type="ARBA" id="ARBA00023136"/>
    </source>
</evidence>
<accession>A0A7W8HCX9</accession>
<dbReference type="GO" id="GO:0004713">
    <property type="term" value="F:protein tyrosine kinase activity"/>
    <property type="evidence" value="ECO:0007669"/>
    <property type="project" value="TreeGrafter"/>
</dbReference>
<feature type="domain" description="Polysaccharide chain length determinant N-terminal" evidence="8">
    <location>
        <begin position="11"/>
        <end position="99"/>
    </location>
</feature>
<comment type="caution">
    <text evidence="9">The sequence shown here is derived from an EMBL/GenBank/DDBJ whole genome shotgun (WGS) entry which is preliminary data.</text>
</comment>
<evidence type="ECO:0000256" key="1">
    <source>
        <dbReference type="ARBA" id="ARBA00004651"/>
    </source>
</evidence>
<dbReference type="AlphaFoldDB" id="A0A7W8HCX9"/>
<gene>
    <name evidence="9" type="ORF">HNP82_002546</name>
</gene>
<evidence type="ECO:0000256" key="3">
    <source>
        <dbReference type="ARBA" id="ARBA00022475"/>
    </source>
</evidence>
<proteinExistence type="inferred from homology"/>
<evidence type="ECO:0000256" key="2">
    <source>
        <dbReference type="ARBA" id="ARBA00006683"/>
    </source>
</evidence>
<dbReference type="InterPro" id="IPR050445">
    <property type="entry name" value="Bact_polysacc_biosynth/exp"/>
</dbReference>
<evidence type="ECO:0000313" key="10">
    <source>
        <dbReference type="Proteomes" id="UP000543642"/>
    </source>
</evidence>
<dbReference type="PANTHER" id="PTHR32309">
    <property type="entry name" value="TYROSINE-PROTEIN KINASE"/>
    <property type="match status" value="1"/>
</dbReference>
<evidence type="ECO:0000259" key="8">
    <source>
        <dbReference type="Pfam" id="PF02706"/>
    </source>
</evidence>
<dbReference type="RefSeq" id="WP_183775321.1">
    <property type="nucleotide sequence ID" value="NZ_CAWVEG010000112.1"/>
</dbReference>
<keyword evidence="3" id="KW-1003">Cell membrane</keyword>
<evidence type="ECO:0000256" key="4">
    <source>
        <dbReference type="ARBA" id="ARBA00022692"/>
    </source>
</evidence>
<feature type="transmembrane region" description="Helical" evidence="7">
    <location>
        <begin position="26"/>
        <end position="52"/>
    </location>
</feature>
<dbReference type="GO" id="GO:0005886">
    <property type="term" value="C:plasma membrane"/>
    <property type="evidence" value="ECO:0007669"/>
    <property type="project" value="UniProtKB-SubCell"/>
</dbReference>
<dbReference type="InterPro" id="IPR003856">
    <property type="entry name" value="LPS_length_determ_N"/>
</dbReference>
<dbReference type="PANTHER" id="PTHR32309:SF13">
    <property type="entry name" value="FERRIC ENTEROBACTIN TRANSPORT PROTEIN FEPE"/>
    <property type="match status" value="1"/>
</dbReference>
<keyword evidence="5 7" id="KW-1133">Transmembrane helix</keyword>
<comment type="similarity">
    <text evidence="2">Belongs to the CpsC/CapA family.</text>
</comment>
<evidence type="ECO:0000313" key="9">
    <source>
        <dbReference type="EMBL" id="MBB5265400.1"/>
    </source>
</evidence>
<keyword evidence="10" id="KW-1185">Reference proteome</keyword>
<evidence type="ECO:0000256" key="7">
    <source>
        <dbReference type="SAM" id="Phobius"/>
    </source>
</evidence>
<dbReference type="Pfam" id="PF02706">
    <property type="entry name" value="Wzz"/>
    <property type="match status" value="1"/>
</dbReference>
<reference evidence="9 10" key="1">
    <citation type="submission" date="2020-08" db="EMBL/GenBank/DDBJ databases">
        <title>Genomic Encyclopedia of Type Strains, Phase IV (KMG-IV): sequencing the most valuable type-strain genomes for metagenomic binning, comparative biology and taxonomic classification.</title>
        <authorList>
            <person name="Goeker M."/>
        </authorList>
    </citation>
    <scope>NUCLEOTIDE SEQUENCE [LARGE SCALE GENOMIC DNA]</scope>
    <source>
        <strain evidence="9 10">DSM 106146</strain>
    </source>
</reference>
<keyword evidence="4 7" id="KW-0812">Transmembrane</keyword>
<protein>
    <submittedName>
        <fullName evidence="9">Capsular polysaccharide biosynthesis protein</fullName>
    </submittedName>
</protein>
<dbReference type="Proteomes" id="UP000543642">
    <property type="component" value="Unassembled WGS sequence"/>
</dbReference>
<name>A0A7W8HCX9_9FIRM</name>
<sequence>MEPRNKTINSDEIDLIDLLRSLKRRIWIIVAAIAAGIIIAAGYTILFVTPLYSSTAILYLVNSATTLSVSDLQIGTQLTPDYSVLVKTHPVIDTVIDNLDLNMSYSQLAGRISVSNPTDSHFLNITVTDPVPETAQKIANEVASVTTDKIELVMKTERPTLAEEAQLPTSPVSPSLKKNSMLGGLAGLVLSAGFFSVLYLLNDKIHTEDDVSKYLQMTTLGVIPKRSNKKKKNGRRNDND</sequence>
<keyword evidence="6 7" id="KW-0472">Membrane</keyword>
<evidence type="ECO:0000256" key="5">
    <source>
        <dbReference type="ARBA" id="ARBA00022989"/>
    </source>
</evidence>